<name>A0A0W0VRL5_9GAMM</name>
<feature type="coiled-coil region" evidence="1">
    <location>
        <begin position="198"/>
        <end position="286"/>
    </location>
</feature>
<comment type="caution">
    <text evidence="2">The sequence shown here is derived from an EMBL/GenBank/DDBJ whole genome shotgun (WGS) entry which is preliminary data.</text>
</comment>
<accession>A0A0W0VRL5</accession>
<dbReference type="EMBL" id="LNYI01000023">
    <property type="protein sequence ID" value="KTD22671.1"/>
    <property type="molecule type" value="Genomic_DNA"/>
</dbReference>
<proteinExistence type="predicted"/>
<reference evidence="2 3" key="1">
    <citation type="submission" date="2015-11" db="EMBL/GenBank/DDBJ databases">
        <title>Genomic analysis of 38 Legionella species identifies large and diverse effector repertoires.</title>
        <authorList>
            <person name="Burstein D."/>
            <person name="Amaro F."/>
            <person name="Zusman T."/>
            <person name="Lifshitz Z."/>
            <person name="Cohen O."/>
            <person name="Gilbert J.A."/>
            <person name="Pupko T."/>
            <person name="Shuman H.A."/>
            <person name="Segal G."/>
        </authorList>
    </citation>
    <scope>NUCLEOTIDE SEQUENCE [LARGE SCALE GENOMIC DNA]</scope>
    <source>
        <strain evidence="2 3">ATCC 49751</strain>
    </source>
</reference>
<evidence type="ECO:0000256" key="1">
    <source>
        <dbReference type="SAM" id="Coils"/>
    </source>
</evidence>
<evidence type="ECO:0000313" key="2">
    <source>
        <dbReference type="EMBL" id="KTD22671.1"/>
    </source>
</evidence>
<organism evidence="2 3">
    <name type="scientific">Legionella lansingensis</name>
    <dbReference type="NCBI Taxonomy" id="45067"/>
    <lineage>
        <taxon>Bacteria</taxon>
        <taxon>Pseudomonadati</taxon>
        <taxon>Pseudomonadota</taxon>
        <taxon>Gammaproteobacteria</taxon>
        <taxon>Legionellales</taxon>
        <taxon>Legionellaceae</taxon>
        <taxon>Legionella</taxon>
    </lineage>
</organism>
<dbReference type="STRING" id="45067.Llan_1161"/>
<protein>
    <submittedName>
        <fullName evidence="2">Effector protein A, substrate of the Dot/Icm secretion system</fullName>
    </submittedName>
</protein>
<keyword evidence="1" id="KW-0175">Coiled coil</keyword>
<dbReference type="OrthoDB" id="5648418at2"/>
<keyword evidence="3" id="KW-1185">Reference proteome</keyword>
<dbReference type="AlphaFoldDB" id="A0A0W0VRL5"/>
<dbReference type="PATRIC" id="fig|45067.4.peg.1215"/>
<evidence type="ECO:0000313" key="3">
    <source>
        <dbReference type="Proteomes" id="UP000054869"/>
    </source>
</evidence>
<sequence>MKDKMISLMNKLSGLSQPYALENLILLFDGCNDIFLEDIKPPESLAPLWHALRNIRTQVLEWKRIETQQQEIVDLEADIIRLNKDLLFLAEQMELHKSFISEQQRQVNEVYPPLLQTYHRYLLDKEPTIAVSTPSNLRQQKNLILAYLEVLKNQYKALDLKNISLKLAEALIARKRIVAQLKLLNVIVTENSSSYKIYEVLKRNRETLAQLKVELEKIQQELAESISLNEVQENIRNKTQVLRRIEAELLSLERKLTESSLTSDIKEKLKNEYLKATNKAKFVVDRENVVFWHGSLINPRAWYEWGTNTEFKVKLEQLQAEEHYVRLLHQKEEKILEHNNLNQQLKRNQGFIISPSLKSDTDHSKLNERAIQLLTQYDFRYKPISQNSVDLLSDVVDRIGPLSKKIDEFDTALRLLLEAIAIDEDVLELRTRYALLDDIDELIPTTEELKKLRDSDGERQKELLNLDEKIKSCEKCLINMDSISDYSIQLKEGEKKKIHLTATLQHRKKLLAKNPDRNNYESKREQAQQLIRLQIASLNEILNDITSPQEETRDISDEIPTKFNLLITYQNTLTSWNRLISNANTLLPKELKEWYQELFIALQAHVRDETSYYQASHLLHDVLFEIQYPAEPEKFPVLAAYQKLCPNPHHSWQVLLNLKPPFYSSNNKLPNPRNPILWSKLEELYQQQKILAEEYPREAELLHQAIHQIHQAALSIESSSQNVLPKNLNLLHDPRYESLQNHRGFGKVWQWLAQLCAYILESITKRQDINYRQFFFFQRTQTSKLLEEATSQLVNPIAG</sequence>
<dbReference type="RefSeq" id="WP_028373253.1">
    <property type="nucleotide sequence ID" value="NZ_CAAAJD010000005.1"/>
</dbReference>
<gene>
    <name evidence="2" type="primary">lepA</name>
    <name evidence="2" type="ORF">Llan_1161</name>
</gene>
<dbReference type="Proteomes" id="UP000054869">
    <property type="component" value="Unassembled WGS sequence"/>
</dbReference>
<feature type="coiled-coil region" evidence="1">
    <location>
        <begin position="65"/>
        <end position="92"/>
    </location>
</feature>
<dbReference type="eggNOG" id="COG1196">
    <property type="taxonomic scope" value="Bacteria"/>
</dbReference>